<evidence type="ECO:0000259" key="6">
    <source>
        <dbReference type="SMART" id="SM00062"/>
    </source>
</evidence>
<dbReference type="PANTHER" id="PTHR35936">
    <property type="entry name" value="MEMBRANE-BOUND LYTIC MUREIN TRANSGLYCOSYLASE F"/>
    <property type="match status" value="1"/>
</dbReference>
<dbReference type="AlphaFoldDB" id="A0A178YUV2"/>
<protein>
    <submittedName>
        <fullName evidence="7">Amino acid ABC transporter substrate-binding protein</fullName>
    </submittedName>
</protein>
<comment type="subcellular location">
    <subcellularLocation>
        <location evidence="1">Periplasm</location>
    </subcellularLocation>
</comment>
<evidence type="ECO:0000256" key="2">
    <source>
        <dbReference type="ARBA" id="ARBA00010333"/>
    </source>
</evidence>
<gene>
    <name evidence="7" type="ORF">ATB98_21370</name>
</gene>
<dbReference type="GO" id="GO:0042597">
    <property type="term" value="C:periplasmic space"/>
    <property type="evidence" value="ECO:0007669"/>
    <property type="project" value="UniProtKB-SubCell"/>
</dbReference>
<dbReference type="PANTHER" id="PTHR35936:SF35">
    <property type="entry name" value="L-CYSTINE-BINDING PROTEIN TCYJ"/>
    <property type="match status" value="1"/>
</dbReference>
<organism evidence="7 8">
    <name type="scientific">Sinorhizobium saheli</name>
    <dbReference type="NCBI Taxonomy" id="36856"/>
    <lineage>
        <taxon>Bacteria</taxon>
        <taxon>Pseudomonadati</taxon>
        <taxon>Pseudomonadota</taxon>
        <taxon>Alphaproteobacteria</taxon>
        <taxon>Hyphomicrobiales</taxon>
        <taxon>Rhizobiaceae</taxon>
        <taxon>Sinorhizobium/Ensifer group</taxon>
        <taxon>Sinorhizobium</taxon>
    </lineage>
</organism>
<dbReference type="EMBL" id="LNQB01000025">
    <property type="protein sequence ID" value="OAP50515.1"/>
    <property type="molecule type" value="Genomic_DNA"/>
</dbReference>
<name>A0A178YUV2_SINSA</name>
<evidence type="ECO:0000256" key="4">
    <source>
        <dbReference type="RuleBase" id="RU003744"/>
    </source>
</evidence>
<evidence type="ECO:0000256" key="5">
    <source>
        <dbReference type="SAM" id="SignalP"/>
    </source>
</evidence>
<dbReference type="InterPro" id="IPR001638">
    <property type="entry name" value="Solute-binding_3/MltF_N"/>
</dbReference>
<dbReference type="SUPFAM" id="SSF53850">
    <property type="entry name" value="Periplasmic binding protein-like II"/>
    <property type="match status" value="1"/>
</dbReference>
<evidence type="ECO:0000256" key="3">
    <source>
        <dbReference type="ARBA" id="ARBA00022729"/>
    </source>
</evidence>
<dbReference type="RefSeq" id="WP_066867580.1">
    <property type="nucleotide sequence ID" value="NZ_LNQB01000025.1"/>
</dbReference>
<sequence>MKRLVTIVAAAASFAMVSVALSGQANAGAVLDRVLSTKTLTVAVGTDWGKNSFLDEKHELVGYDVDVAKEIAKSIGVEAKFVTPSFDVILTGKWEGRWDLATFMAPRVSRTERLSFPAVYLYSDVIAVVHKDSQATKLSDLDGKIVGAVTGTQASHYLDHTLTPDWVGAKPIEFEFKPEPKLYQSTNVALDDLRLGDCIRVCAVTEDGGILRGAIESGYPIKVLGVLFTSPSALVTLPGDKEFDDKIAAAVKKMKDDGTLAKLSVKWFGIDRTAEK</sequence>
<reference evidence="7 8" key="1">
    <citation type="submission" date="2015-11" db="EMBL/GenBank/DDBJ databases">
        <title>Ensifer anhuiense sp. nov., an effective nitrogen fixation bacterium with Glycine soja.</title>
        <authorList>
            <person name="Yan H."/>
            <person name="Chen W."/>
        </authorList>
    </citation>
    <scope>NUCLEOTIDE SEQUENCE [LARGE SCALE GENOMIC DNA]</scope>
    <source>
        <strain evidence="7 8">LMG 7837</strain>
    </source>
</reference>
<evidence type="ECO:0000313" key="8">
    <source>
        <dbReference type="Proteomes" id="UP000078507"/>
    </source>
</evidence>
<feature type="chain" id="PRO_5008098239" evidence="5">
    <location>
        <begin position="28"/>
        <end position="276"/>
    </location>
</feature>
<comment type="caution">
    <text evidence="7">The sequence shown here is derived from an EMBL/GenBank/DDBJ whole genome shotgun (WGS) entry which is preliminary data.</text>
</comment>
<keyword evidence="8" id="KW-1185">Reference proteome</keyword>
<dbReference type="Proteomes" id="UP000078507">
    <property type="component" value="Unassembled WGS sequence"/>
</dbReference>
<dbReference type="InterPro" id="IPR018313">
    <property type="entry name" value="SBP_3_CS"/>
</dbReference>
<dbReference type="PROSITE" id="PS01039">
    <property type="entry name" value="SBP_BACTERIAL_3"/>
    <property type="match status" value="1"/>
</dbReference>
<feature type="domain" description="Solute-binding protein family 3/N-terminal" evidence="6">
    <location>
        <begin position="39"/>
        <end position="271"/>
    </location>
</feature>
<accession>A0A178YUV2</accession>
<dbReference type="OrthoDB" id="7248418at2"/>
<dbReference type="Gene3D" id="3.40.190.10">
    <property type="entry name" value="Periplasmic binding protein-like II"/>
    <property type="match status" value="2"/>
</dbReference>
<dbReference type="SMART" id="SM00062">
    <property type="entry name" value="PBPb"/>
    <property type="match status" value="1"/>
</dbReference>
<comment type="similarity">
    <text evidence="2 4">Belongs to the bacterial solute-binding protein 3 family.</text>
</comment>
<feature type="signal peptide" evidence="5">
    <location>
        <begin position="1"/>
        <end position="27"/>
    </location>
</feature>
<keyword evidence="3 5" id="KW-0732">Signal</keyword>
<dbReference type="Pfam" id="PF00497">
    <property type="entry name" value="SBP_bac_3"/>
    <property type="match status" value="1"/>
</dbReference>
<evidence type="ECO:0000256" key="1">
    <source>
        <dbReference type="ARBA" id="ARBA00004418"/>
    </source>
</evidence>
<evidence type="ECO:0000313" key="7">
    <source>
        <dbReference type="EMBL" id="OAP50515.1"/>
    </source>
</evidence>
<proteinExistence type="inferred from homology"/>
<dbReference type="STRING" id="36856.ATB98_21370"/>